<proteinExistence type="predicted"/>
<sequence length="341" mass="39238">MADYLCPVNGLCDVYEWKTGKRIPEELIFYSKAGFQMISQKKAAVPKMIFMGQGSIGKREYEFWKGIIGYEVIAGEGKCFRTTWKNVRELLNQDIPVILFGLDMFHLPYQGKFYHKQHIPGHVVLMIGYDEANVYVHDNSKTEVQSIPIAELELAWEEDYIGISKKNAYFGIDMKSPETDMAWIVQKGIGKNAETYLSSPLSFIGQRGLDRFVGEFPEWKNIFSEEELQKIYSHFIEYTGSILPELPYEISGRRSGIINPHRASRDKFAQALVKHKDSFGERTWEDAARHFQKSGEIIEEIVNGFIGDVAGHSFRNPEKYIPLFQALKKHEEDAFRNILNA</sequence>
<gene>
    <name evidence="1" type="ORF">E5329_21590</name>
</gene>
<evidence type="ECO:0000313" key="2">
    <source>
        <dbReference type="Proteomes" id="UP000304953"/>
    </source>
</evidence>
<accession>A0AC61RR64</accession>
<keyword evidence="2" id="KW-1185">Reference proteome</keyword>
<dbReference type="Proteomes" id="UP000304953">
    <property type="component" value="Unassembled WGS sequence"/>
</dbReference>
<comment type="caution">
    <text evidence="1">The sequence shown here is derived from an EMBL/GenBank/DDBJ whole genome shotgun (WGS) entry which is preliminary data.</text>
</comment>
<dbReference type="EMBL" id="SRYA01000061">
    <property type="protein sequence ID" value="TGY91347.1"/>
    <property type="molecule type" value="Genomic_DNA"/>
</dbReference>
<reference evidence="1" key="1">
    <citation type="submission" date="2019-04" db="EMBL/GenBank/DDBJ databases">
        <title>Microbes associate with the intestines of laboratory mice.</title>
        <authorList>
            <person name="Navarre W."/>
            <person name="Wong E."/>
            <person name="Huang K."/>
            <person name="Tropini C."/>
            <person name="Ng K."/>
            <person name="Yu B."/>
        </authorList>
    </citation>
    <scope>NUCLEOTIDE SEQUENCE</scope>
    <source>
        <strain evidence="1">NM01_1-7b</strain>
    </source>
</reference>
<evidence type="ECO:0000313" key="1">
    <source>
        <dbReference type="EMBL" id="TGY91347.1"/>
    </source>
</evidence>
<organism evidence="1 2">
    <name type="scientific">Petralouisia muris</name>
    <dbReference type="NCBI Taxonomy" id="3032872"/>
    <lineage>
        <taxon>Bacteria</taxon>
        <taxon>Bacillati</taxon>
        <taxon>Bacillota</taxon>
        <taxon>Clostridia</taxon>
        <taxon>Lachnospirales</taxon>
        <taxon>Lachnospiraceae</taxon>
        <taxon>Petralouisia</taxon>
    </lineage>
</organism>
<name>A0AC61RR64_9FIRM</name>
<protein>
    <submittedName>
        <fullName evidence="1">DUF4872 domain-containing protein</fullName>
    </submittedName>
</protein>